<proteinExistence type="predicted"/>
<dbReference type="EMBL" id="JBEPMX010000002">
    <property type="protein sequence ID" value="MET3682467.1"/>
    <property type="molecule type" value="Genomic_DNA"/>
</dbReference>
<organism evidence="1 2">
    <name type="scientific">Alkalibacillus flavidus</name>
    <dbReference type="NCBI Taxonomy" id="546021"/>
    <lineage>
        <taxon>Bacteria</taxon>
        <taxon>Bacillati</taxon>
        <taxon>Bacillota</taxon>
        <taxon>Bacilli</taxon>
        <taxon>Bacillales</taxon>
        <taxon>Bacillaceae</taxon>
        <taxon>Alkalibacillus</taxon>
    </lineage>
</organism>
<evidence type="ECO:0000313" key="2">
    <source>
        <dbReference type="Proteomes" id="UP001549167"/>
    </source>
</evidence>
<name>A0ABV2KSA7_9BACI</name>
<evidence type="ECO:0000313" key="1">
    <source>
        <dbReference type="EMBL" id="MET3682467.1"/>
    </source>
</evidence>
<protein>
    <submittedName>
        <fullName evidence="1">Uncharacterized protein</fullName>
    </submittedName>
</protein>
<accession>A0ABV2KSA7</accession>
<gene>
    <name evidence="1" type="ORF">ABID56_000548</name>
</gene>
<reference evidence="1 2" key="1">
    <citation type="submission" date="2024-06" db="EMBL/GenBank/DDBJ databases">
        <title>Genomic Encyclopedia of Type Strains, Phase IV (KMG-IV): sequencing the most valuable type-strain genomes for metagenomic binning, comparative biology and taxonomic classification.</title>
        <authorList>
            <person name="Goeker M."/>
        </authorList>
    </citation>
    <scope>NUCLEOTIDE SEQUENCE [LARGE SCALE GENOMIC DNA]</scope>
    <source>
        <strain evidence="1 2">DSM 23520</strain>
    </source>
</reference>
<comment type="caution">
    <text evidence="1">The sequence shown here is derived from an EMBL/GenBank/DDBJ whole genome shotgun (WGS) entry which is preliminary data.</text>
</comment>
<keyword evidence="2" id="KW-1185">Reference proteome</keyword>
<dbReference type="RefSeq" id="WP_354219073.1">
    <property type="nucleotide sequence ID" value="NZ_JBEPMX010000002.1"/>
</dbReference>
<dbReference type="Proteomes" id="UP001549167">
    <property type="component" value="Unassembled WGS sequence"/>
</dbReference>
<sequence>MRLIIWVLVIVLIFQFGFEVGHGDEQEKVNVIEEHEHETGSSKTFDQKHQDVMNEAEEDEGGLFHVAQLLEEYIKTIFATIFHVLYRLAVTFG</sequence>